<evidence type="ECO:0008006" key="2">
    <source>
        <dbReference type="Google" id="ProtNLM"/>
    </source>
</evidence>
<dbReference type="CDD" id="cd06561">
    <property type="entry name" value="AlkD_like"/>
    <property type="match status" value="1"/>
</dbReference>
<dbReference type="PANTHER" id="PTHR34070">
    <property type="entry name" value="ARMADILLO-TYPE FOLD"/>
    <property type="match status" value="1"/>
</dbReference>
<dbReference type="SUPFAM" id="SSF48371">
    <property type="entry name" value="ARM repeat"/>
    <property type="match status" value="1"/>
</dbReference>
<protein>
    <recommendedName>
        <fullName evidence="2">DNA alkylation repair enzyme</fullName>
    </recommendedName>
</protein>
<dbReference type="Pfam" id="PF08713">
    <property type="entry name" value="DNA_alkylation"/>
    <property type="match status" value="1"/>
</dbReference>
<organism evidence="1">
    <name type="scientific">bioreactor metagenome</name>
    <dbReference type="NCBI Taxonomy" id="1076179"/>
    <lineage>
        <taxon>unclassified sequences</taxon>
        <taxon>metagenomes</taxon>
        <taxon>ecological metagenomes</taxon>
    </lineage>
</organism>
<dbReference type="EMBL" id="VSSQ01054784">
    <property type="protein sequence ID" value="MPN08697.1"/>
    <property type="molecule type" value="Genomic_DNA"/>
</dbReference>
<dbReference type="PANTHER" id="PTHR34070:SF1">
    <property type="entry name" value="DNA ALKYLATION REPAIR PROTEIN"/>
    <property type="match status" value="1"/>
</dbReference>
<sequence length="179" mass="21482">MEPESVYYEEIMLWALTIGYIKVSPEEKLKFIEDFIPKINNWAVCDSFSAGLKFTQKNKELVWKFIQPYLKDSREFYIRFGVVMLMDYFIDEEHIKTNLDLLEKINHEGYYVKMAVAWALSVCFVKYPEITRAFFEKDTNKLDDFTYNKAIQKIRESYRVSKEDKDYLNQLKRKKAVLS</sequence>
<dbReference type="Gene3D" id="1.25.10.90">
    <property type="match status" value="1"/>
</dbReference>
<gene>
    <name evidence="1" type="ORF">SDC9_155982</name>
</gene>
<proteinExistence type="predicted"/>
<evidence type="ECO:0000313" key="1">
    <source>
        <dbReference type="EMBL" id="MPN08697.1"/>
    </source>
</evidence>
<accession>A0A645F3A1</accession>
<dbReference type="InterPro" id="IPR016024">
    <property type="entry name" value="ARM-type_fold"/>
</dbReference>
<comment type="caution">
    <text evidence="1">The sequence shown here is derived from an EMBL/GenBank/DDBJ whole genome shotgun (WGS) entry which is preliminary data.</text>
</comment>
<reference evidence="1" key="1">
    <citation type="submission" date="2019-08" db="EMBL/GenBank/DDBJ databases">
        <authorList>
            <person name="Kucharzyk K."/>
            <person name="Murdoch R.W."/>
            <person name="Higgins S."/>
            <person name="Loffler F."/>
        </authorList>
    </citation>
    <scope>NUCLEOTIDE SEQUENCE</scope>
</reference>
<dbReference type="InterPro" id="IPR014825">
    <property type="entry name" value="DNA_alkylation"/>
</dbReference>
<dbReference type="AlphaFoldDB" id="A0A645F3A1"/>
<name>A0A645F3A1_9ZZZZ</name>